<dbReference type="InterPro" id="IPR024425">
    <property type="entry name" value="LiaF-like_C"/>
</dbReference>
<organism evidence="4 5">
    <name type="scientific">Vagococcus martis</name>
    <dbReference type="NCBI Taxonomy" id="1768210"/>
    <lineage>
        <taxon>Bacteria</taxon>
        <taxon>Bacillati</taxon>
        <taxon>Bacillota</taxon>
        <taxon>Bacilli</taxon>
        <taxon>Lactobacillales</taxon>
        <taxon>Enterococcaceae</taxon>
        <taxon>Vagococcus</taxon>
    </lineage>
</organism>
<gene>
    <name evidence="4" type="ORF">BW731_02080</name>
</gene>
<dbReference type="Pfam" id="PF09922">
    <property type="entry name" value="LiaF-like_C"/>
    <property type="match status" value="1"/>
</dbReference>
<dbReference type="Pfam" id="PF24661">
    <property type="entry name" value="DUF7649"/>
    <property type="match status" value="1"/>
</dbReference>
<dbReference type="NCBIfam" id="NF040535">
    <property type="entry name" value="LiaF_C_term"/>
    <property type="match status" value="1"/>
</dbReference>
<name>A0A1V4DEZ9_9ENTE</name>
<evidence type="ECO:0000313" key="4">
    <source>
        <dbReference type="EMBL" id="OPF87078.1"/>
    </source>
</evidence>
<dbReference type="InterPro" id="IPR016975">
    <property type="entry name" value="Cell_wall_LiaF"/>
</dbReference>
<dbReference type="AlphaFoldDB" id="A0A1V4DEZ9"/>
<feature type="domain" description="Cell wall-active antibiotics response LiaF-like C-terminal" evidence="2">
    <location>
        <begin position="128"/>
        <end position="240"/>
    </location>
</feature>
<dbReference type="EMBL" id="MVAB01000001">
    <property type="protein sequence ID" value="OPF87078.1"/>
    <property type="molecule type" value="Genomic_DNA"/>
</dbReference>
<feature type="transmembrane region" description="Helical" evidence="1">
    <location>
        <begin position="27"/>
        <end position="45"/>
    </location>
</feature>
<dbReference type="InterPro" id="IPR047793">
    <property type="entry name" value="LiaF_C"/>
</dbReference>
<accession>A0A1V4DEZ9</accession>
<sequence>MRSSWRVFIVIELLLFLWALYQLLGNVPAIIFLTFAVVNLFYVLNKKYKTSFNQFQLVASIIIMVLSLLNSPAVWLMLILAVIYFGLVMGEISEVRFFNFAPWNKKQIKMIKTTSRSKRAGKRFKRSWIGSQRLGSDTYEWDDINFSLMIGDTIIDLGNTLLPKEDNVVIIRKGFGRTRILVPTGIGILLEHSSMRGAVHFDQEVYHLNNESLKLYSEDYDESTRRLKVITNTLFGDLEVIRV</sequence>
<dbReference type="RefSeq" id="WP_079345275.1">
    <property type="nucleotide sequence ID" value="NZ_MVAB01000001.1"/>
</dbReference>
<comment type="caution">
    <text evidence="4">The sequence shown here is derived from an EMBL/GenBank/DDBJ whole genome shotgun (WGS) entry which is preliminary data.</text>
</comment>
<evidence type="ECO:0000259" key="3">
    <source>
        <dbReference type="Pfam" id="PF24661"/>
    </source>
</evidence>
<keyword evidence="1" id="KW-0472">Membrane</keyword>
<dbReference type="Proteomes" id="UP000189970">
    <property type="component" value="Unassembled WGS sequence"/>
</dbReference>
<proteinExistence type="predicted"/>
<evidence type="ECO:0000259" key="2">
    <source>
        <dbReference type="Pfam" id="PF09922"/>
    </source>
</evidence>
<dbReference type="InterPro" id="IPR056066">
    <property type="entry name" value="DUF7649"/>
</dbReference>
<keyword evidence="1" id="KW-1133">Transmembrane helix</keyword>
<evidence type="ECO:0000256" key="1">
    <source>
        <dbReference type="SAM" id="Phobius"/>
    </source>
</evidence>
<dbReference type="PIRSF" id="PIRSF031509">
    <property type="entry name" value="Cell_wall_LiaF/YvqF"/>
    <property type="match status" value="1"/>
</dbReference>
<reference evidence="4 5" key="1">
    <citation type="submission" date="2017-02" db="EMBL/GenBank/DDBJ databases">
        <title>Vagococcus cremeus sp. nov., isolated from the small intestine of a marten, Martes flavigula.</title>
        <authorList>
            <person name="Tak E.J."/>
            <person name="Bae J.-W."/>
        </authorList>
    </citation>
    <scope>NUCLEOTIDE SEQUENCE [LARGE SCALE GENOMIC DNA]</scope>
    <source>
        <strain evidence="4 5">D7T301</strain>
    </source>
</reference>
<dbReference type="GO" id="GO:0016020">
    <property type="term" value="C:membrane"/>
    <property type="evidence" value="ECO:0007669"/>
    <property type="project" value="InterPro"/>
</dbReference>
<feature type="transmembrane region" description="Helical" evidence="1">
    <location>
        <begin position="5"/>
        <end position="21"/>
    </location>
</feature>
<feature type="transmembrane region" description="Helical" evidence="1">
    <location>
        <begin position="57"/>
        <end position="87"/>
    </location>
</feature>
<evidence type="ECO:0000313" key="5">
    <source>
        <dbReference type="Proteomes" id="UP000189970"/>
    </source>
</evidence>
<feature type="domain" description="DUF7649" evidence="3">
    <location>
        <begin position="3"/>
        <end position="87"/>
    </location>
</feature>
<protein>
    <submittedName>
        <fullName evidence="4">Uncharacterized protein</fullName>
    </submittedName>
</protein>
<keyword evidence="1" id="KW-0812">Transmembrane</keyword>
<keyword evidence="5" id="KW-1185">Reference proteome</keyword>